<proteinExistence type="predicted"/>
<evidence type="ECO:0000313" key="1">
    <source>
        <dbReference type="EMBL" id="GBP22404.1"/>
    </source>
</evidence>
<organism evidence="1 2">
    <name type="scientific">Eumeta variegata</name>
    <name type="common">Bagworm moth</name>
    <name type="synonym">Eumeta japonica</name>
    <dbReference type="NCBI Taxonomy" id="151549"/>
    <lineage>
        <taxon>Eukaryota</taxon>
        <taxon>Metazoa</taxon>
        <taxon>Ecdysozoa</taxon>
        <taxon>Arthropoda</taxon>
        <taxon>Hexapoda</taxon>
        <taxon>Insecta</taxon>
        <taxon>Pterygota</taxon>
        <taxon>Neoptera</taxon>
        <taxon>Endopterygota</taxon>
        <taxon>Lepidoptera</taxon>
        <taxon>Glossata</taxon>
        <taxon>Ditrysia</taxon>
        <taxon>Tineoidea</taxon>
        <taxon>Psychidae</taxon>
        <taxon>Oiketicinae</taxon>
        <taxon>Eumeta</taxon>
    </lineage>
</organism>
<protein>
    <submittedName>
        <fullName evidence="1">Uncharacterized protein</fullName>
    </submittedName>
</protein>
<name>A0A4C1U8Z6_EUMVA</name>
<reference evidence="1 2" key="1">
    <citation type="journal article" date="2019" name="Commun. Biol.">
        <title>The bagworm genome reveals a unique fibroin gene that provides high tensile strength.</title>
        <authorList>
            <person name="Kono N."/>
            <person name="Nakamura H."/>
            <person name="Ohtoshi R."/>
            <person name="Tomita M."/>
            <person name="Numata K."/>
            <person name="Arakawa K."/>
        </authorList>
    </citation>
    <scope>NUCLEOTIDE SEQUENCE [LARGE SCALE GENOMIC DNA]</scope>
</reference>
<gene>
    <name evidence="1" type="ORF">EVAR_11920_1</name>
</gene>
<sequence>MNKTRKKDTEVYGRRQNGLRYKLSKYKQSIASTNNLAEECRFNRRAQRLRGRNYFQCTRACSSRLKNQTKECLHDTCAPARPDLRKNTYERDVDLRMLNFKKSIHR</sequence>
<accession>A0A4C1U8Z6</accession>
<keyword evidence="2" id="KW-1185">Reference proteome</keyword>
<dbReference type="AlphaFoldDB" id="A0A4C1U8Z6"/>
<evidence type="ECO:0000313" key="2">
    <source>
        <dbReference type="Proteomes" id="UP000299102"/>
    </source>
</evidence>
<dbReference type="Proteomes" id="UP000299102">
    <property type="component" value="Unassembled WGS sequence"/>
</dbReference>
<dbReference type="EMBL" id="BGZK01000139">
    <property type="protein sequence ID" value="GBP22404.1"/>
    <property type="molecule type" value="Genomic_DNA"/>
</dbReference>
<comment type="caution">
    <text evidence="1">The sequence shown here is derived from an EMBL/GenBank/DDBJ whole genome shotgun (WGS) entry which is preliminary data.</text>
</comment>